<comment type="similarity">
    <text evidence="2 6">Belongs to the acyl-CoA dehydrogenase family.</text>
</comment>
<evidence type="ECO:0000256" key="6">
    <source>
        <dbReference type="RuleBase" id="RU362125"/>
    </source>
</evidence>
<accession>K9H0R4</accession>
<dbReference type="Gene3D" id="2.40.110.10">
    <property type="entry name" value="Butyryl-CoA Dehydrogenase, subunit A, domain 2"/>
    <property type="match status" value="1"/>
</dbReference>
<feature type="domain" description="Acyl-CoA oxidase/dehydrogenase middle" evidence="8">
    <location>
        <begin position="141"/>
        <end position="239"/>
    </location>
</feature>
<feature type="domain" description="Acyl-CoA dehydrogenase/oxidase C-terminal" evidence="7">
    <location>
        <begin position="251"/>
        <end position="400"/>
    </location>
</feature>
<comment type="caution">
    <text evidence="10">The sequence shown here is derived from an EMBL/GenBank/DDBJ whole genome shotgun (WGS) entry which is preliminary data.</text>
</comment>
<protein>
    <submittedName>
        <fullName evidence="10">Isovaleryl-CoA dehydrogenase</fullName>
    </submittedName>
</protein>
<dbReference type="Pfam" id="PF02770">
    <property type="entry name" value="Acyl-CoA_dh_M"/>
    <property type="match status" value="1"/>
</dbReference>
<evidence type="ECO:0000256" key="4">
    <source>
        <dbReference type="ARBA" id="ARBA00022827"/>
    </source>
</evidence>
<dbReference type="InterPro" id="IPR036250">
    <property type="entry name" value="AcylCo_DH-like_C"/>
</dbReference>
<dbReference type="GO" id="GO:0050660">
    <property type="term" value="F:flavin adenine dinucleotide binding"/>
    <property type="evidence" value="ECO:0007669"/>
    <property type="project" value="InterPro"/>
</dbReference>
<evidence type="ECO:0000259" key="7">
    <source>
        <dbReference type="Pfam" id="PF00441"/>
    </source>
</evidence>
<name>K9H0R4_9PROT</name>
<dbReference type="eggNOG" id="COG1960">
    <property type="taxonomic scope" value="Bacteria"/>
</dbReference>
<evidence type="ECO:0000256" key="3">
    <source>
        <dbReference type="ARBA" id="ARBA00022630"/>
    </source>
</evidence>
<dbReference type="Pfam" id="PF02771">
    <property type="entry name" value="Acyl-CoA_dh_N"/>
    <property type="match status" value="1"/>
</dbReference>
<keyword evidence="5 6" id="KW-0560">Oxidoreductase</keyword>
<dbReference type="EMBL" id="ANHY01000005">
    <property type="protein sequence ID" value="EKV31870.1"/>
    <property type="molecule type" value="Genomic_DNA"/>
</dbReference>
<keyword evidence="11" id="KW-1185">Reference proteome</keyword>
<dbReference type="PANTHER" id="PTHR43884">
    <property type="entry name" value="ACYL-COA DEHYDROGENASE"/>
    <property type="match status" value="1"/>
</dbReference>
<dbReference type="GO" id="GO:0003995">
    <property type="term" value="F:acyl-CoA dehydrogenase activity"/>
    <property type="evidence" value="ECO:0007669"/>
    <property type="project" value="TreeGrafter"/>
</dbReference>
<gene>
    <name evidence="10" type="ORF">C882_3622</name>
</gene>
<feature type="domain" description="Acyl-CoA dehydrogenase/oxidase N-terminal" evidence="9">
    <location>
        <begin position="22"/>
        <end position="136"/>
    </location>
</feature>
<proteinExistence type="inferred from homology"/>
<dbReference type="SUPFAM" id="SSF56645">
    <property type="entry name" value="Acyl-CoA dehydrogenase NM domain-like"/>
    <property type="match status" value="1"/>
</dbReference>
<dbReference type="Gene3D" id="1.10.540.10">
    <property type="entry name" value="Acyl-CoA dehydrogenase/oxidase, N-terminal domain"/>
    <property type="match status" value="1"/>
</dbReference>
<dbReference type="Proteomes" id="UP000009881">
    <property type="component" value="Unassembled WGS sequence"/>
</dbReference>
<dbReference type="InterPro" id="IPR006091">
    <property type="entry name" value="Acyl-CoA_Oxase/DH_mid-dom"/>
</dbReference>
<dbReference type="SUPFAM" id="SSF47203">
    <property type="entry name" value="Acyl-CoA dehydrogenase C-terminal domain-like"/>
    <property type="match status" value="1"/>
</dbReference>
<evidence type="ECO:0000256" key="2">
    <source>
        <dbReference type="ARBA" id="ARBA00009347"/>
    </source>
</evidence>
<dbReference type="FunFam" id="2.40.110.10:FF:000002">
    <property type="entry name" value="Acyl-CoA dehydrogenase fadE12"/>
    <property type="match status" value="1"/>
</dbReference>
<evidence type="ECO:0000259" key="9">
    <source>
        <dbReference type="Pfam" id="PF02771"/>
    </source>
</evidence>
<dbReference type="AlphaFoldDB" id="K9H0R4"/>
<dbReference type="Gene3D" id="1.20.140.10">
    <property type="entry name" value="Butyryl-CoA Dehydrogenase, subunit A, domain 3"/>
    <property type="match status" value="1"/>
</dbReference>
<reference evidence="10 11" key="1">
    <citation type="journal article" date="2013" name="Genome Announc.">
        <title>Draft Genome Sequence of an Alphaproteobacterium, Caenispirillum salinarum AK4(T), Isolated from a Solar Saltern.</title>
        <authorList>
            <person name="Khatri I."/>
            <person name="Singh A."/>
            <person name="Korpole S."/>
            <person name="Pinnaka A.K."/>
            <person name="Subramanian S."/>
        </authorList>
    </citation>
    <scope>NUCLEOTIDE SEQUENCE [LARGE SCALE GENOMIC DNA]</scope>
    <source>
        <strain evidence="10 11">AK4</strain>
    </source>
</reference>
<evidence type="ECO:0000259" key="8">
    <source>
        <dbReference type="Pfam" id="PF02770"/>
    </source>
</evidence>
<dbReference type="PANTHER" id="PTHR43884:SF12">
    <property type="entry name" value="ISOVALERYL-COA DEHYDROGENASE, MITOCHONDRIAL-RELATED"/>
    <property type="match status" value="1"/>
</dbReference>
<dbReference type="InterPro" id="IPR009075">
    <property type="entry name" value="AcylCo_DH/oxidase_C"/>
</dbReference>
<dbReference type="InterPro" id="IPR009100">
    <property type="entry name" value="AcylCoA_DH/oxidase_NM_dom_sf"/>
</dbReference>
<keyword evidence="3 6" id="KW-0285">Flavoprotein</keyword>
<dbReference type="InterPro" id="IPR046373">
    <property type="entry name" value="Acyl-CoA_Oxase/DH_mid-dom_sf"/>
</dbReference>
<comment type="cofactor">
    <cofactor evidence="1 6">
        <name>FAD</name>
        <dbReference type="ChEBI" id="CHEBI:57692"/>
    </cofactor>
</comment>
<dbReference type="CDD" id="cd00567">
    <property type="entry name" value="ACAD"/>
    <property type="match status" value="1"/>
</dbReference>
<dbReference type="InterPro" id="IPR013786">
    <property type="entry name" value="AcylCoA_DH/ox_N"/>
</dbReference>
<dbReference type="STRING" id="1238182.C882_3622"/>
<evidence type="ECO:0000313" key="10">
    <source>
        <dbReference type="EMBL" id="EKV31870.1"/>
    </source>
</evidence>
<dbReference type="Pfam" id="PF00441">
    <property type="entry name" value="Acyl-CoA_dh_1"/>
    <property type="match status" value="1"/>
</dbReference>
<keyword evidence="4 6" id="KW-0274">FAD</keyword>
<organism evidence="10 11">
    <name type="scientific">Caenispirillum salinarum AK4</name>
    <dbReference type="NCBI Taxonomy" id="1238182"/>
    <lineage>
        <taxon>Bacteria</taxon>
        <taxon>Pseudomonadati</taxon>
        <taxon>Pseudomonadota</taxon>
        <taxon>Alphaproteobacteria</taxon>
        <taxon>Rhodospirillales</taxon>
        <taxon>Novispirillaceae</taxon>
        <taxon>Caenispirillum</taxon>
    </lineage>
</organism>
<dbReference type="PATRIC" id="fig|1238182.3.peg.1293"/>
<evidence type="ECO:0000256" key="5">
    <source>
        <dbReference type="ARBA" id="ARBA00023002"/>
    </source>
</evidence>
<evidence type="ECO:0000256" key="1">
    <source>
        <dbReference type="ARBA" id="ARBA00001974"/>
    </source>
</evidence>
<evidence type="ECO:0000313" key="11">
    <source>
        <dbReference type="Proteomes" id="UP000009881"/>
    </source>
</evidence>
<dbReference type="InterPro" id="IPR037069">
    <property type="entry name" value="AcylCoA_DH/ox_N_sf"/>
</dbReference>
<sequence>MKDATPSDAAYVPSALQDFLLSDEDRAFRTEVRGMLASALAPLADRIENQDDWSAVKQGIRAIGEAGYLKLMFADLYRGSLSRPGLTHATILSEEAAAINYAFETTIGSALSAAYPLHKHARPEVRERYLPGILDGSEIGAICVTEPDVGSDSAGMKTRIRYDGATDEWVIDGFKRYISNASVADTYIVYGITDDAAPAQKGMTALVVPKETPGISFPRRYTFVGRRGCVVGEVRFEGVRVPAANLLGDVNGGFRIMLGMFNFERIILSGAALGVARTAFQIATDHAQTRVTFGQKLGCKQLVWDMIAQMSSRIDAAELITYRAAKLYDAGLSGKDLAKPAAMAKLTSTETACFCADRTVQVLGGDGITKEYGRAEQLFRDSRAMPIVAGTSEMAKYLIAGADMPALKPNL</sequence>